<dbReference type="AlphaFoldDB" id="A0A1A2E318"/>
<accession>A0A1A2E318</accession>
<sequence>MPAFDFHFTRPYLIAGLLFGVSPSTCEVRVSSGGVAIRFGPWRANVERDNIADAQITGPYRFLKTAGPAHLSLADRGITFATNAEQGVCIRLHTPIRAIEPTGLLRHPGVTVTVADCEGLLGALV</sequence>
<evidence type="ECO:0000313" key="2">
    <source>
        <dbReference type="Proteomes" id="UP000093985"/>
    </source>
</evidence>
<protein>
    <submittedName>
        <fullName evidence="1">Uncharacterized protein</fullName>
    </submittedName>
</protein>
<evidence type="ECO:0000313" key="1">
    <source>
        <dbReference type="EMBL" id="OBG07416.1"/>
    </source>
</evidence>
<name>A0A1A2E318_MYCSD</name>
<proteinExistence type="predicted"/>
<gene>
    <name evidence="1" type="ORF">A5771_06420</name>
</gene>
<comment type="caution">
    <text evidence="1">The sequence shown here is derived from an EMBL/GenBank/DDBJ whole genome shotgun (WGS) entry which is preliminary data.</text>
</comment>
<dbReference type="Proteomes" id="UP000093985">
    <property type="component" value="Unassembled WGS sequence"/>
</dbReference>
<dbReference type="EMBL" id="LZIN01000038">
    <property type="protein sequence ID" value="OBG07416.1"/>
    <property type="molecule type" value="Genomic_DNA"/>
</dbReference>
<organism evidence="1 2">
    <name type="scientific">Mycolicibacter sinensis (strain JDM601)</name>
    <name type="common">Mycobacterium sinense</name>
    <dbReference type="NCBI Taxonomy" id="875328"/>
    <lineage>
        <taxon>Bacteria</taxon>
        <taxon>Bacillati</taxon>
        <taxon>Actinomycetota</taxon>
        <taxon>Actinomycetes</taxon>
        <taxon>Mycobacteriales</taxon>
        <taxon>Mycobacteriaceae</taxon>
        <taxon>Mycolicibacter</taxon>
    </lineage>
</organism>
<reference evidence="2" key="1">
    <citation type="submission" date="2016-06" db="EMBL/GenBank/DDBJ databases">
        <authorList>
            <person name="Sutton G."/>
            <person name="Brinkac L."/>
            <person name="Sanka R."/>
            <person name="Adams M."/>
            <person name="Lau E."/>
            <person name="Mehaffy C."/>
            <person name="Tameris M."/>
            <person name="Hatherill M."/>
            <person name="Hanekom W."/>
            <person name="Mahomed H."/>
            <person name="Mcshane H."/>
        </authorList>
    </citation>
    <scope>NUCLEOTIDE SEQUENCE [LARGE SCALE GENOMIC DNA]</scope>
    <source>
        <strain evidence="2">852014-51077_SCH5608930-a</strain>
    </source>
</reference>